<evidence type="ECO:0000313" key="3">
    <source>
        <dbReference type="EMBL" id="MFD1019941.1"/>
    </source>
</evidence>
<keyword evidence="1" id="KW-0175">Coiled coil</keyword>
<evidence type="ECO:0000256" key="2">
    <source>
        <dbReference type="SAM" id="SignalP"/>
    </source>
</evidence>
<comment type="caution">
    <text evidence="3">The sequence shown here is derived from an EMBL/GenBank/DDBJ whole genome shotgun (WGS) entry which is preliminary data.</text>
</comment>
<dbReference type="Proteomes" id="UP001596990">
    <property type="component" value="Unassembled WGS sequence"/>
</dbReference>
<keyword evidence="2" id="KW-0732">Signal</keyword>
<organism evidence="3 4">
    <name type="scientific">Thalassobacillus hwangdonensis</name>
    <dbReference type="NCBI Taxonomy" id="546108"/>
    <lineage>
        <taxon>Bacteria</taxon>
        <taxon>Bacillati</taxon>
        <taxon>Bacillota</taxon>
        <taxon>Bacilli</taxon>
        <taxon>Bacillales</taxon>
        <taxon>Bacillaceae</taxon>
        <taxon>Thalassobacillus</taxon>
    </lineage>
</organism>
<dbReference type="EMBL" id="JBHTKL010000005">
    <property type="protein sequence ID" value="MFD1019941.1"/>
    <property type="molecule type" value="Genomic_DNA"/>
</dbReference>
<sequence length="146" mass="16212">MKKLLLLIVVVLPLAGCGILEEANSTLDYTEEMTAFINETEQFADEAPQMVEQAANDSEAAQELKTRLEEMKAEVEAVENLDAPQLAEDLHQRVEEYSAEMKDGINQGLQAIENGVIDPSFLENSELMQALQEFQQLKGTLENLGL</sequence>
<proteinExistence type="predicted"/>
<accession>A0ABW3L3K8</accession>
<feature type="signal peptide" evidence="2">
    <location>
        <begin position="1"/>
        <end position="22"/>
    </location>
</feature>
<dbReference type="RefSeq" id="WP_386060671.1">
    <property type="nucleotide sequence ID" value="NZ_JBHTKL010000005.1"/>
</dbReference>
<evidence type="ECO:0000313" key="4">
    <source>
        <dbReference type="Proteomes" id="UP001596990"/>
    </source>
</evidence>
<evidence type="ECO:0000256" key="1">
    <source>
        <dbReference type="SAM" id="Coils"/>
    </source>
</evidence>
<feature type="chain" id="PRO_5045536383" evidence="2">
    <location>
        <begin position="23"/>
        <end position="146"/>
    </location>
</feature>
<name>A0ABW3L3K8_9BACI</name>
<gene>
    <name evidence="3" type="ORF">ACFQ2J_12215</name>
</gene>
<dbReference type="Pfam" id="PF19903">
    <property type="entry name" value="DUF6376"/>
    <property type="match status" value="1"/>
</dbReference>
<protein>
    <submittedName>
        <fullName evidence="3">DUF6376 family protein</fullName>
    </submittedName>
</protein>
<dbReference type="InterPro" id="IPR045956">
    <property type="entry name" value="DUF6376"/>
</dbReference>
<keyword evidence="4" id="KW-1185">Reference proteome</keyword>
<reference evidence="4" key="1">
    <citation type="journal article" date="2019" name="Int. J. Syst. Evol. Microbiol.">
        <title>The Global Catalogue of Microorganisms (GCM) 10K type strain sequencing project: providing services to taxonomists for standard genome sequencing and annotation.</title>
        <authorList>
            <consortium name="The Broad Institute Genomics Platform"/>
            <consortium name="The Broad Institute Genome Sequencing Center for Infectious Disease"/>
            <person name="Wu L."/>
            <person name="Ma J."/>
        </authorList>
    </citation>
    <scope>NUCLEOTIDE SEQUENCE [LARGE SCALE GENOMIC DNA]</scope>
    <source>
        <strain evidence="4">CCUG 56607</strain>
    </source>
</reference>
<feature type="coiled-coil region" evidence="1">
    <location>
        <begin position="51"/>
        <end position="107"/>
    </location>
</feature>